<evidence type="ECO:0000259" key="2">
    <source>
        <dbReference type="Pfam" id="PF03959"/>
    </source>
</evidence>
<dbReference type="PANTHER" id="PTHR48070:SF4">
    <property type="entry name" value="ESTERASE ALNB"/>
    <property type="match status" value="1"/>
</dbReference>
<accession>A0A0M8PFL1</accession>
<evidence type="ECO:0000313" key="4">
    <source>
        <dbReference type="Proteomes" id="UP000037696"/>
    </source>
</evidence>
<keyword evidence="1" id="KW-0378">Hydrolase</keyword>
<dbReference type="GO" id="GO:0019748">
    <property type="term" value="P:secondary metabolic process"/>
    <property type="evidence" value="ECO:0007669"/>
    <property type="project" value="TreeGrafter"/>
</dbReference>
<proteinExistence type="predicted"/>
<gene>
    <name evidence="3" type="ORF">ACN38_g1310</name>
</gene>
<dbReference type="GO" id="GO:0017000">
    <property type="term" value="P:antibiotic biosynthetic process"/>
    <property type="evidence" value="ECO:0007669"/>
    <property type="project" value="UniProtKB-ARBA"/>
</dbReference>
<dbReference type="GO" id="GO:0005634">
    <property type="term" value="C:nucleus"/>
    <property type="evidence" value="ECO:0007669"/>
    <property type="project" value="TreeGrafter"/>
</dbReference>
<dbReference type="AlphaFoldDB" id="A0A0M8PFL1"/>
<reference evidence="3 4" key="1">
    <citation type="submission" date="2015-08" db="EMBL/GenBank/DDBJ databases">
        <title>Genome sequencing of Penicillium nordicum.</title>
        <authorList>
            <person name="Nguyen H.D."/>
            <person name="Seifert K.A."/>
        </authorList>
    </citation>
    <scope>NUCLEOTIDE SEQUENCE [LARGE SCALE GENOMIC DNA]</scope>
    <source>
        <strain evidence="3 4">DAOMC 185683</strain>
    </source>
</reference>
<dbReference type="Proteomes" id="UP000037696">
    <property type="component" value="Unassembled WGS sequence"/>
</dbReference>
<dbReference type="OrthoDB" id="414698at2759"/>
<dbReference type="InterPro" id="IPR029058">
    <property type="entry name" value="AB_hydrolase_fold"/>
</dbReference>
<dbReference type="GO" id="GO:0016787">
    <property type="term" value="F:hydrolase activity"/>
    <property type="evidence" value="ECO:0007669"/>
    <property type="project" value="UniProtKB-KW"/>
</dbReference>
<dbReference type="STRING" id="229535.A0A0M8PFL1"/>
<feature type="domain" description="Serine hydrolase" evidence="2">
    <location>
        <begin position="1"/>
        <end position="259"/>
    </location>
</feature>
<dbReference type="Gene3D" id="3.40.50.1820">
    <property type="entry name" value="alpha/beta hydrolase"/>
    <property type="match status" value="1"/>
</dbReference>
<evidence type="ECO:0000313" key="3">
    <source>
        <dbReference type="EMBL" id="KOS47654.1"/>
    </source>
</evidence>
<dbReference type="Pfam" id="PF03959">
    <property type="entry name" value="FSH1"/>
    <property type="match status" value="1"/>
</dbReference>
<name>A0A0M8PFL1_9EURO</name>
<dbReference type="EMBL" id="LHQQ01000013">
    <property type="protein sequence ID" value="KOS47654.1"/>
    <property type="molecule type" value="Genomic_DNA"/>
</dbReference>
<dbReference type="SUPFAM" id="SSF53474">
    <property type="entry name" value="alpha/beta-Hydrolases"/>
    <property type="match status" value="1"/>
</dbReference>
<sequence>MRILCLHGYGTSPDLMEAHMSRLKRVCDPSWEFHFLGGKVRCQPDPGTSPSVSGPFLCYSTDFDPVSMRAAHALVEETFQNQGPFDGVFGFSQGASVLLAYLLDQMVTYPERPLPVRFGIFCSAVPIVATDPDYYRSVFGSLSPEDEQRLRSGQYDQLSQLPEPAQASAKTVAEVIDVLEPVLRKSRMSFLDRQPLEVPCVLHPDLYKPRLPFPTLHVRAKNDPPALRQSSLVTESFCLPKWRRSFEHSAVHGLPRSVVDVQDMAAAMRWVIEQSEQSERSERSERANL</sequence>
<protein>
    <recommendedName>
        <fullName evidence="2">Serine hydrolase domain-containing protein</fullName>
    </recommendedName>
</protein>
<keyword evidence="4" id="KW-1185">Reference proteome</keyword>
<dbReference type="GO" id="GO:0072330">
    <property type="term" value="P:monocarboxylic acid biosynthetic process"/>
    <property type="evidence" value="ECO:0007669"/>
    <property type="project" value="UniProtKB-ARBA"/>
</dbReference>
<dbReference type="GO" id="GO:0005737">
    <property type="term" value="C:cytoplasm"/>
    <property type="evidence" value="ECO:0007669"/>
    <property type="project" value="TreeGrafter"/>
</dbReference>
<dbReference type="InterPro" id="IPR050593">
    <property type="entry name" value="LovG"/>
</dbReference>
<dbReference type="PANTHER" id="PTHR48070">
    <property type="entry name" value="ESTERASE OVCA2"/>
    <property type="match status" value="1"/>
</dbReference>
<dbReference type="InterPro" id="IPR005645">
    <property type="entry name" value="FSH-like_dom"/>
</dbReference>
<evidence type="ECO:0000256" key="1">
    <source>
        <dbReference type="ARBA" id="ARBA00022801"/>
    </source>
</evidence>
<organism evidence="3 4">
    <name type="scientific">Penicillium nordicum</name>
    <dbReference type="NCBI Taxonomy" id="229535"/>
    <lineage>
        <taxon>Eukaryota</taxon>
        <taxon>Fungi</taxon>
        <taxon>Dikarya</taxon>
        <taxon>Ascomycota</taxon>
        <taxon>Pezizomycotina</taxon>
        <taxon>Eurotiomycetes</taxon>
        <taxon>Eurotiomycetidae</taxon>
        <taxon>Eurotiales</taxon>
        <taxon>Aspergillaceae</taxon>
        <taxon>Penicillium</taxon>
    </lineage>
</organism>
<comment type="caution">
    <text evidence="3">The sequence shown here is derived from an EMBL/GenBank/DDBJ whole genome shotgun (WGS) entry which is preliminary data.</text>
</comment>